<evidence type="ECO:0000313" key="4">
    <source>
        <dbReference type="Proteomes" id="UP000325440"/>
    </source>
</evidence>
<organism evidence="3 4">
    <name type="scientific">Cinara cedri</name>
    <dbReference type="NCBI Taxonomy" id="506608"/>
    <lineage>
        <taxon>Eukaryota</taxon>
        <taxon>Metazoa</taxon>
        <taxon>Ecdysozoa</taxon>
        <taxon>Arthropoda</taxon>
        <taxon>Hexapoda</taxon>
        <taxon>Insecta</taxon>
        <taxon>Pterygota</taxon>
        <taxon>Neoptera</taxon>
        <taxon>Paraneoptera</taxon>
        <taxon>Hemiptera</taxon>
        <taxon>Sternorrhyncha</taxon>
        <taxon>Aphidomorpha</taxon>
        <taxon>Aphidoidea</taxon>
        <taxon>Aphididae</taxon>
        <taxon>Lachninae</taxon>
        <taxon>Cinara</taxon>
    </lineage>
</organism>
<evidence type="ECO:0000256" key="1">
    <source>
        <dbReference type="PROSITE-ProRule" id="PRU00042"/>
    </source>
</evidence>
<dbReference type="EMBL" id="CABPRJ010000977">
    <property type="protein sequence ID" value="VVC33871.1"/>
    <property type="molecule type" value="Genomic_DNA"/>
</dbReference>
<keyword evidence="4" id="KW-1185">Reference proteome</keyword>
<evidence type="ECO:0000259" key="2">
    <source>
        <dbReference type="PROSITE" id="PS50157"/>
    </source>
</evidence>
<dbReference type="InterPro" id="IPR013087">
    <property type="entry name" value="Znf_C2H2_type"/>
</dbReference>
<accession>A0A5E4MNT7</accession>
<keyword evidence="1" id="KW-0479">Metal-binding</keyword>
<gene>
    <name evidence="3" type="ORF">CINCED_3A024159</name>
</gene>
<evidence type="ECO:0000313" key="3">
    <source>
        <dbReference type="EMBL" id="VVC33871.1"/>
    </source>
</evidence>
<reference evidence="3 4" key="1">
    <citation type="submission" date="2019-08" db="EMBL/GenBank/DDBJ databases">
        <authorList>
            <person name="Alioto T."/>
            <person name="Alioto T."/>
            <person name="Gomez Garrido J."/>
        </authorList>
    </citation>
    <scope>NUCLEOTIDE SEQUENCE [LARGE SCALE GENOMIC DNA]</scope>
</reference>
<dbReference type="Proteomes" id="UP000325440">
    <property type="component" value="Unassembled WGS sequence"/>
</dbReference>
<protein>
    <submittedName>
        <fullName evidence="3">Zinc finger C2H2-type</fullName>
    </submittedName>
</protein>
<name>A0A5E4MNT7_9HEMI</name>
<dbReference type="GO" id="GO:0008270">
    <property type="term" value="F:zinc ion binding"/>
    <property type="evidence" value="ECO:0007669"/>
    <property type="project" value="UniProtKB-KW"/>
</dbReference>
<keyword evidence="1" id="KW-0863">Zinc-finger</keyword>
<dbReference type="PROSITE" id="PS00028">
    <property type="entry name" value="ZINC_FINGER_C2H2_1"/>
    <property type="match status" value="1"/>
</dbReference>
<feature type="domain" description="C2H2-type" evidence="2">
    <location>
        <begin position="36"/>
        <end position="64"/>
    </location>
</feature>
<dbReference type="PROSITE" id="PS50157">
    <property type="entry name" value="ZINC_FINGER_C2H2_2"/>
    <property type="match status" value="1"/>
</dbReference>
<dbReference type="AlphaFoldDB" id="A0A5E4MNT7"/>
<keyword evidence="1" id="KW-0862">Zinc</keyword>
<sequence length="104" mass="12485">MKLYSKMLTNAEYVCSFCRPLFHKNNQPNDHIISCFACRFCDKILESKIHFTQHLENIHDMARKPILFKELQDERNELWFFLDDVVVSKDEPKTMVIKHFHPLS</sequence>
<proteinExistence type="predicted"/>